<keyword evidence="10" id="KW-0732">Signal</keyword>
<evidence type="ECO:0000256" key="8">
    <source>
        <dbReference type="PROSITE-ProRule" id="PRU01360"/>
    </source>
</evidence>
<sequence>MKKNFLNLMKRWLSLLIWTISVCASAQNVTVRGTVSDTSGEALIGVTVLVQGSSEGTITDVNGSYIINVSPDAFLQFSYVGYISQSIEVGNLREINVVLEEDLQTLDEVVVVGYGVMKRRDLTGAVSSVKAADIEKVASSNAMQALQAQVPGLDITQNDGQAGSALSMTVRGTRSISASNSPLVLVDGVEYGSTIDINASDIVSIDVLKDAASTAIYGTKGANGVIIITTKRGEKGKTRVNFNSYLSSNIATSYAKPLFGVKEVQAWVDKENYAKDLASGNWGTSNLQPTDLDAMNQIPDNLPDGQQFTTGDIYASGNYVDWLDHILQGGLTQNYDISVSGGSEKTNFSLSLGMMNEQGLLKGDEMTRYNGKITLDHAINKYVKVGANIMYALRSQDSRNSSVFGQALKMTSVSRAYNEDGSLVYTPNALYKAHVSPLADDVEGVWSKNNQSTRFFGNVYGEVSPVKGLLFRTMINLSRRNGRVGNYNDYMSVANYQSPKTTMSLEYSMNTSYVWDNTLTYNTKIDMHEITAMVGTSAQQSISEGMSASGQAGIEHYYASSFYDISKVGMVTPSSSYTKTSQLSFFGRAVYTYADKYTLMATMRRDGNSTLSAGNNKWGNFPSVGANWRINEEHFMEGTKDWMSNLKIRATWGISGNPAVDAYGTLPNLSSQALYYYYGGSDSKAGYLPSKMGNPNLKWETTKASNFGLDFGFLKNRISGSVDYYITHTDDLIYLKTAPASSVFPSVMSNVGSTKGSGLEIAINTTPVLTKNFTWNANFSYSTSTDEVVYLTDGLNRNIVGTGGQIVGEPVNIFYNYKAEGTWNVGEWEEYQTAWEARHPGESMEYMNGYGTPGTIKVADLDDNGKIDDNDKIVYNRSPKHIFGMNNTVTYKNLSLSVQLYARLGGYMSYGLNGQMYFEPQWQNWGDLDYWIPDGKSHRFPNPGATTDPYKSVNTTYASALLYEKADFFKIKDITLTYNLPKTWISNLHIDNVRIYGQLKNYLTWSKVGDGYDSERGGSTSFPLAKQAVIGLNIQF</sequence>
<dbReference type="InterPro" id="IPR039426">
    <property type="entry name" value="TonB-dep_rcpt-like"/>
</dbReference>
<dbReference type="Gene3D" id="2.40.170.20">
    <property type="entry name" value="TonB-dependent receptor, beta-barrel domain"/>
    <property type="match status" value="1"/>
</dbReference>
<accession>A0A1R3TC65</accession>
<evidence type="ECO:0000256" key="10">
    <source>
        <dbReference type="SAM" id="SignalP"/>
    </source>
</evidence>
<dbReference type="Gene3D" id="2.60.40.1120">
    <property type="entry name" value="Carboxypeptidase-like, regulatory domain"/>
    <property type="match status" value="1"/>
</dbReference>
<dbReference type="Pfam" id="PF00593">
    <property type="entry name" value="TonB_dep_Rec_b-barrel"/>
    <property type="match status" value="1"/>
</dbReference>
<name>A0A1R3TC65_9BACT</name>
<evidence type="ECO:0000313" key="14">
    <source>
        <dbReference type="Proteomes" id="UP000187464"/>
    </source>
</evidence>
<proteinExistence type="inferred from homology"/>
<protein>
    <submittedName>
        <fullName evidence="13">SusC/RagA family</fullName>
    </submittedName>
</protein>
<keyword evidence="4 8" id="KW-0812">Transmembrane</keyword>
<evidence type="ECO:0000259" key="11">
    <source>
        <dbReference type="Pfam" id="PF00593"/>
    </source>
</evidence>
<keyword evidence="2 8" id="KW-0813">Transport</keyword>
<keyword evidence="3 8" id="KW-1134">Transmembrane beta strand</keyword>
<dbReference type="InterPro" id="IPR037066">
    <property type="entry name" value="Plug_dom_sf"/>
</dbReference>
<dbReference type="InterPro" id="IPR023997">
    <property type="entry name" value="TonB-dep_OMP_SusC/RagA_CS"/>
</dbReference>
<feature type="signal peptide" evidence="10">
    <location>
        <begin position="1"/>
        <end position="26"/>
    </location>
</feature>
<dbReference type="NCBIfam" id="TIGR04057">
    <property type="entry name" value="SusC_RagA_signa"/>
    <property type="match status" value="1"/>
</dbReference>
<keyword evidence="6 8" id="KW-0472">Membrane</keyword>
<dbReference type="InterPro" id="IPR012910">
    <property type="entry name" value="Plug_dom"/>
</dbReference>
<dbReference type="GO" id="GO:0009279">
    <property type="term" value="C:cell outer membrane"/>
    <property type="evidence" value="ECO:0007669"/>
    <property type="project" value="UniProtKB-SubCell"/>
</dbReference>
<evidence type="ECO:0000256" key="1">
    <source>
        <dbReference type="ARBA" id="ARBA00004571"/>
    </source>
</evidence>
<organism evidence="13 14">
    <name type="scientific">Proteiniphilum saccharofermentans</name>
    <dbReference type="NCBI Taxonomy" id="1642647"/>
    <lineage>
        <taxon>Bacteria</taxon>
        <taxon>Pseudomonadati</taxon>
        <taxon>Bacteroidota</taxon>
        <taxon>Bacteroidia</taxon>
        <taxon>Bacteroidales</taxon>
        <taxon>Dysgonomonadaceae</taxon>
        <taxon>Proteiniphilum</taxon>
    </lineage>
</organism>
<keyword evidence="14" id="KW-1185">Reference proteome</keyword>
<reference evidence="13 14" key="1">
    <citation type="submission" date="2016-08" db="EMBL/GenBank/DDBJ databases">
        <authorList>
            <person name="Seilhamer J.J."/>
        </authorList>
    </citation>
    <scope>NUCLEOTIDE SEQUENCE [LARGE SCALE GENOMIC DNA]</scope>
    <source>
        <strain evidence="13">M3/6</strain>
    </source>
</reference>
<evidence type="ECO:0000256" key="3">
    <source>
        <dbReference type="ARBA" id="ARBA00022452"/>
    </source>
</evidence>
<dbReference type="AlphaFoldDB" id="A0A1R3TC65"/>
<dbReference type="NCBIfam" id="TIGR04056">
    <property type="entry name" value="OMP_RagA_SusC"/>
    <property type="match status" value="1"/>
</dbReference>
<dbReference type="EMBL" id="LT605205">
    <property type="protein sequence ID" value="SCD22207.1"/>
    <property type="molecule type" value="Genomic_DNA"/>
</dbReference>
<keyword evidence="5 9" id="KW-0798">TonB box</keyword>
<evidence type="ECO:0000256" key="4">
    <source>
        <dbReference type="ARBA" id="ARBA00022692"/>
    </source>
</evidence>
<dbReference type="Pfam" id="PF13715">
    <property type="entry name" value="CarbopepD_reg_2"/>
    <property type="match status" value="1"/>
</dbReference>
<gene>
    <name evidence="13" type="ORF">PSM36_3423</name>
</gene>
<feature type="domain" description="TonB-dependent receptor-like beta-barrel" evidence="11">
    <location>
        <begin position="479"/>
        <end position="992"/>
    </location>
</feature>
<dbReference type="InterPro" id="IPR008969">
    <property type="entry name" value="CarboxyPept-like_regulatory"/>
</dbReference>
<dbReference type="Proteomes" id="UP000187464">
    <property type="component" value="Chromosome I"/>
</dbReference>
<dbReference type="Pfam" id="PF07715">
    <property type="entry name" value="Plug"/>
    <property type="match status" value="1"/>
</dbReference>
<evidence type="ECO:0000259" key="12">
    <source>
        <dbReference type="Pfam" id="PF07715"/>
    </source>
</evidence>
<evidence type="ECO:0000256" key="2">
    <source>
        <dbReference type="ARBA" id="ARBA00022448"/>
    </source>
</evidence>
<dbReference type="SUPFAM" id="SSF49464">
    <property type="entry name" value="Carboxypeptidase regulatory domain-like"/>
    <property type="match status" value="1"/>
</dbReference>
<dbReference type="KEGG" id="psac:PSM36_3423"/>
<dbReference type="STRING" id="1642647.PSM36_3423"/>
<dbReference type="InterPro" id="IPR023996">
    <property type="entry name" value="TonB-dep_OMP_SusC/RagA"/>
</dbReference>
<evidence type="ECO:0000256" key="9">
    <source>
        <dbReference type="RuleBase" id="RU003357"/>
    </source>
</evidence>
<evidence type="ECO:0000256" key="5">
    <source>
        <dbReference type="ARBA" id="ARBA00023077"/>
    </source>
</evidence>
<comment type="subcellular location">
    <subcellularLocation>
        <location evidence="1 8">Cell outer membrane</location>
        <topology evidence="1 8">Multi-pass membrane protein</topology>
    </subcellularLocation>
</comment>
<dbReference type="Gene3D" id="2.170.130.10">
    <property type="entry name" value="TonB-dependent receptor, plug domain"/>
    <property type="match status" value="1"/>
</dbReference>
<feature type="chain" id="PRO_5010250884" evidence="10">
    <location>
        <begin position="27"/>
        <end position="1036"/>
    </location>
</feature>
<dbReference type="PROSITE" id="PS52016">
    <property type="entry name" value="TONB_DEPENDENT_REC_3"/>
    <property type="match status" value="1"/>
</dbReference>
<dbReference type="InterPro" id="IPR036942">
    <property type="entry name" value="Beta-barrel_TonB_sf"/>
</dbReference>
<keyword evidence="7 8" id="KW-0998">Cell outer membrane</keyword>
<evidence type="ECO:0000256" key="6">
    <source>
        <dbReference type="ARBA" id="ARBA00023136"/>
    </source>
</evidence>
<feature type="domain" description="TonB-dependent receptor plug" evidence="12">
    <location>
        <begin position="119"/>
        <end position="225"/>
    </location>
</feature>
<dbReference type="InterPro" id="IPR000531">
    <property type="entry name" value="Beta-barrel_TonB"/>
</dbReference>
<evidence type="ECO:0000313" key="13">
    <source>
        <dbReference type="EMBL" id="SCD22207.1"/>
    </source>
</evidence>
<dbReference type="FunFam" id="2.60.40.1120:FF:000003">
    <property type="entry name" value="Outer membrane protein Omp121"/>
    <property type="match status" value="1"/>
</dbReference>
<dbReference type="SUPFAM" id="SSF56935">
    <property type="entry name" value="Porins"/>
    <property type="match status" value="1"/>
</dbReference>
<comment type="similarity">
    <text evidence="8 9">Belongs to the TonB-dependent receptor family.</text>
</comment>
<evidence type="ECO:0000256" key="7">
    <source>
        <dbReference type="ARBA" id="ARBA00023237"/>
    </source>
</evidence>